<gene>
    <name evidence="2" type="ORF">Q9L42_008205</name>
</gene>
<feature type="domain" description="PPM-type phosphatase" evidence="1">
    <location>
        <begin position="4"/>
        <end position="238"/>
    </location>
</feature>
<dbReference type="PROSITE" id="PS51746">
    <property type="entry name" value="PPM_2"/>
    <property type="match status" value="1"/>
</dbReference>
<dbReference type="RefSeq" id="WP_305908932.1">
    <property type="nucleotide sequence ID" value="NZ_CP157743.1"/>
</dbReference>
<dbReference type="Pfam" id="PF13672">
    <property type="entry name" value="PP2C_2"/>
    <property type="match status" value="1"/>
</dbReference>
<dbReference type="SMART" id="SM00331">
    <property type="entry name" value="PP2C_SIG"/>
    <property type="match status" value="1"/>
</dbReference>
<dbReference type="SUPFAM" id="SSF81606">
    <property type="entry name" value="PP2C-like"/>
    <property type="match status" value="1"/>
</dbReference>
<dbReference type="EMBL" id="CP157743">
    <property type="protein sequence ID" value="XBS22092.1"/>
    <property type="molecule type" value="Genomic_DNA"/>
</dbReference>
<dbReference type="AlphaFoldDB" id="A0AAU7NYL2"/>
<keyword evidence="3" id="KW-1185">Reference proteome</keyword>
<evidence type="ECO:0000259" key="1">
    <source>
        <dbReference type="PROSITE" id="PS51746"/>
    </source>
</evidence>
<proteinExistence type="predicted"/>
<reference evidence="2 3" key="1">
    <citation type="journal article" date="2024" name="Microbiology">
        <title>Methylomarinum rosea sp. nov., a novel halophilic methanotrophic bacterium from the hypersaline Lake Elton.</title>
        <authorList>
            <person name="Suleimanov R.Z."/>
            <person name="Oshkin I.Y."/>
            <person name="Danilova O.V."/>
            <person name="Suzina N.E."/>
            <person name="Dedysh S.N."/>
        </authorList>
    </citation>
    <scope>NUCLEOTIDE SEQUENCE [LARGE SCALE GENOMIC DNA]</scope>
    <source>
        <strain evidence="2 3">Ch1-1</strain>
    </source>
</reference>
<protein>
    <submittedName>
        <fullName evidence="2">Protein phosphatase 2C domain-containing protein</fullName>
    </submittedName>
</protein>
<accession>A0AAU7NYL2</accession>
<evidence type="ECO:0000313" key="2">
    <source>
        <dbReference type="EMBL" id="XBS22092.1"/>
    </source>
</evidence>
<dbReference type="InterPro" id="IPR036457">
    <property type="entry name" value="PPM-type-like_dom_sf"/>
</dbReference>
<evidence type="ECO:0000313" key="3">
    <source>
        <dbReference type="Proteomes" id="UP001225378"/>
    </source>
</evidence>
<name>A0AAU7NYL2_9GAMM</name>
<organism evidence="2 3">
    <name type="scientific">Methylomarinum roseum</name>
    <dbReference type="NCBI Taxonomy" id="3067653"/>
    <lineage>
        <taxon>Bacteria</taxon>
        <taxon>Pseudomonadati</taxon>
        <taxon>Pseudomonadota</taxon>
        <taxon>Gammaproteobacteria</taxon>
        <taxon>Methylococcales</taxon>
        <taxon>Methylococcaceae</taxon>
        <taxon>Methylomarinum</taxon>
    </lineage>
</organism>
<dbReference type="CDD" id="cd00143">
    <property type="entry name" value="PP2Cc"/>
    <property type="match status" value="1"/>
</dbReference>
<sequence>MPWKFGQALNIGKRSQQQDRVGIFHNGDKHLMVVADGMGGIPKGDLAAQIVVDTAEQAFNNNKTDIPESLLEDICVQAHEKINQLETDGGSAPGTTCALLYLDKRHAHWAHIGDSRLYHYRQNRLINRTLDHSLRQLMIEQGVLERTSEEADAVQNQLYKRLGGCKDPQPDIHASMLENGDLFLLCSDGFWQSIETQRIPAILDNHPLEDDGPERLVGIALENGGQHCDNISVALAQWQKTPPRFLPGISTFFTGKR</sequence>
<dbReference type="InterPro" id="IPR001932">
    <property type="entry name" value="PPM-type_phosphatase-like_dom"/>
</dbReference>
<dbReference type="Proteomes" id="UP001225378">
    <property type="component" value="Chromosome"/>
</dbReference>
<dbReference type="Gene3D" id="3.60.40.10">
    <property type="entry name" value="PPM-type phosphatase domain"/>
    <property type="match status" value="1"/>
</dbReference>
<dbReference type="KEGG" id="mech:Q9L42_008205"/>
<dbReference type="SMART" id="SM00332">
    <property type="entry name" value="PP2Cc"/>
    <property type="match status" value="1"/>
</dbReference>